<dbReference type="PROSITE" id="PS50011">
    <property type="entry name" value="PROTEIN_KINASE_DOM"/>
    <property type="match status" value="1"/>
</dbReference>
<feature type="domain" description="Protein kinase" evidence="4">
    <location>
        <begin position="126"/>
        <end position="450"/>
    </location>
</feature>
<evidence type="ECO:0000256" key="2">
    <source>
        <dbReference type="ARBA" id="ARBA00022741"/>
    </source>
</evidence>
<organism evidence="6 7">
    <name type="scientific">Orchesella dallaii</name>
    <dbReference type="NCBI Taxonomy" id="48710"/>
    <lineage>
        <taxon>Eukaryota</taxon>
        <taxon>Metazoa</taxon>
        <taxon>Ecdysozoa</taxon>
        <taxon>Arthropoda</taxon>
        <taxon>Hexapoda</taxon>
        <taxon>Collembola</taxon>
        <taxon>Entomobryomorpha</taxon>
        <taxon>Entomobryoidea</taxon>
        <taxon>Orchesellidae</taxon>
        <taxon>Orchesellinae</taxon>
        <taxon>Orchesella</taxon>
    </lineage>
</organism>
<dbReference type="PANTHER" id="PTHR13954">
    <property type="entry name" value="IRE1-RELATED"/>
    <property type="match status" value="1"/>
</dbReference>
<evidence type="ECO:0000313" key="6">
    <source>
        <dbReference type="EMBL" id="CAL8131245.1"/>
    </source>
</evidence>
<dbReference type="Pfam" id="PF00069">
    <property type="entry name" value="Pkinase"/>
    <property type="match status" value="1"/>
</dbReference>
<feature type="domain" description="KEN" evidence="5">
    <location>
        <begin position="348"/>
        <end position="498"/>
    </location>
</feature>
<keyword evidence="3" id="KW-0067">ATP-binding</keyword>
<evidence type="ECO:0000256" key="3">
    <source>
        <dbReference type="ARBA" id="ARBA00022840"/>
    </source>
</evidence>
<comment type="caution">
    <text evidence="6">The sequence shown here is derived from an EMBL/GenBank/DDBJ whole genome shotgun (WGS) entry which is preliminary data.</text>
</comment>
<protein>
    <recommendedName>
        <fullName evidence="8">Protein kinase domain-containing protein</fullName>
    </recommendedName>
</protein>
<gene>
    <name evidence="6" type="ORF">ODALV1_LOCUS24087</name>
</gene>
<dbReference type="PROSITE" id="PS51392">
    <property type="entry name" value="KEN"/>
    <property type="match status" value="1"/>
</dbReference>
<dbReference type="InterPro" id="IPR038357">
    <property type="entry name" value="KEN_sf"/>
</dbReference>
<dbReference type="EMBL" id="CAXLJM020000086">
    <property type="protein sequence ID" value="CAL8131245.1"/>
    <property type="molecule type" value="Genomic_DNA"/>
</dbReference>
<dbReference type="InterPro" id="IPR011009">
    <property type="entry name" value="Kinase-like_dom_sf"/>
</dbReference>
<dbReference type="SUPFAM" id="SSF56112">
    <property type="entry name" value="Protein kinase-like (PK-like)"/>
    <property type="match status" value="1"/>
</dbReference>
<dbReference type="Pfam" id="PF06479">
    <property type="entry name" value="Ribonuc_2-5A"/>
    <property type="match status" value="1"/>
</dbReference>
<keyword evidence="2" id="KW-0547">Nucleotide-binding</keyword>
<evidence type="ECO:0000256" key="1">
    <source>
        <dbReference type="ARBA" id="ARBA00022729"/>
    </source>
</evidence>
<reference evidence="6 7" key="1">
    <citation type="submission" date="2024-08" db="EMBL/GenBank/DDBJ databases">
        <authorList>
            <person name="Cucini C."/>
            <person name="Frati F."/>
        </authorList>
    </citation>
    <scope>NUCLEOTIDE SEQUENCE [LARGE SCALE GENOMIC DNA]</scope>
</reference>
<name>A0ABP1RMX1_9HEXA</name>
<dbReference type="InterPro" id="IPR045133">
    <property type="entry name" value="IRE1/2-like"/>
</dbReference>
<keyword evidence="1" id="KW-0732">Signal</keyword>
<evidence type="ECO:0008006" key="8">
    <source>
        <dbReference type="Google" id="ProtNLM"/>
    </source>
</evidence>
<evidence type="ECO:0000313" key="7">
    <source>
        <dbReference type="Proteomes" id="UP001642540"/>
    </source>
</evidence>
<dbReference type="CDD" id="cd00180">
    <property type="entry name" value="PKc"/>
    <property type="match status" value="1"/>
</dbReference>
<evidence type="ECO:0000259" key="5">
    <source>
        <dbReference type="PROSITE" id="PS51392"/>
    </source>
</evidence>
<evidence type="ECO:0000259" key="4">
    <source>
        <dbReference type="PROSITE" id="PS50011"/>
    </source>
</evidence>
<dbReference type="Gene3D" id="1.20.1440.180">
    <property type="entry name" value="KEN domain"/>
    <property type="match status" value="1"/>
</dbReference>
<dbReference type="Gene3D" id="1.10.510.10">
    <property type="entry name" value="Transferase(Phosphotransferase) domain 1"/>
    <property type="match status" value="1"/>
</dbReference>
<dbReference type="InterPro" id="IPR000719">
    <property type="entry name" value="Prot_kinase_dom"/>
</dbReference>
<keyword evidence="7" id="KW-1185">Reference proteome</keyword>
<dbReference type="InterPro" id="IPR010513">
    <property type="entry name" value="KEN_dom"/>
</dbReference>
<dbReference type="Proteomes" id="UP001642540">
    <property type="component" value="Unassembled WGS sequence"/>
</dbReference>
<dbReference type="PANTHER" id="PTHR13954:SF6">
    <property type="entry name" value="NON-SPECIFIC SERINE_THREONINE PROTEIN KINASE"/>
    <property type="match status" value="1"/>
</dbReference>
<proteinExistence type="predicted"/>
<sequence>MALDLNKWPVKLCKSAMSCAQNFILWKDEEGPISLAEVIAYINLQNERETEPTRKRPKYEFFEDKQKTDRISIGLGFPPIAWWIHSLINRYEGMVYYIKYPRSLNEVFGHKYITLKKAEDRSFIIYNRYKIIGSGCRSTVYYGRFGTVPAAIKCLKSTHVDYWSERDLKIWQEMGSSQIVTLFGWSSWEKWDEKGMKYIVMELGKCDLKTWIVKSKGSEGTLSAKSKEIVKVFMSHAAKAVNWIHEKEFIHGNIKPENILIFEKPFGSEIAKLGDFSSSRKLIKGNCTKEDDVFALGFSFSHCLLMETQTVWENFYAADHLINWMVKEDAKDRPKISQVLRHPLFWDWEKCLRFLVDVAQSFNYKYDSNLLKTKEKIDNLYKQRTKNLNQDSSWKLRISPKVVTLLHQRKSNVGDKYYDGESVMMLVELIRDKCVHYQDLVQELMKDEFFGEQGFFSDEKYAKYFLTTFPGLVIFLFSVIGNENGDFLSVLCRRYFIEFEKVPLLPDNMMV</sequence>
<accession>A0ABP1RMX1</accession>